<dbReference type="GO" id="GO:0009279">
    <property type="term" value="C:cell outer membrane"/>
    <property type="evidence" value="ECO:0007669"/>
    <property type="project" value="UniProtKB-SubCell"/>
</dbReference>
<comment type="subcellular location">
    <subcellularLocation>
        <location evidence="1">Cell outer membrane</location>
    </subcellularLocation>
</comment>
<accession>A0A809RTN1</accession>
<keyword evidence="2" id="KW-0732">Signal</keyword>
<evidence type="ECO:0000313" key="3">
    <source>
        <dbReference type="EMBL" id="BBP02251.1"/>
    </source>
</evidence>
<evidence type="ECO:0000256" key="2">
    <source>
        <dbReference type="SAM" id="SignalP"/>
    </source>
</evidence>
<dbReference type="RefSeq" id="WP_162085912.1">
    <property type="nucleotide sequence ID" value="NZ_AP021881.1"/>
</dbReference>
<dbReference type="Proteomes" id="UP000463939">
    <property type="component" value="Chromosome"/>
</dbReference>
<sequence length="273" mass="28720">MQLRTIALSVSYALISINALANTTDIKSANNQVGIQYQSTNVDYTETGNGVLGAAGVTLDTENGSVPGYGISASVMKDLWLGNDYFAAEYDHASGSTNYVGSLQGGTYGSVVQSDSATLANYSLRYGKGFVVNNSTMLTPFAEVGHHKWDRGVNTGEDYSNHYFGAGVLAQYSPVSKLVLSANALLGYTFGSYITVNAIPSANFAGFAGGLGNSPLYRVGAGADYALTQQIHANIGIDYTSFKYGASAIYSGYGEPDSKTNYTTVKVGIGYAF</sequence>
<protein>
    <recommendedName>
        <fullName evidence="5">Outer membrane protein beta-barrel domain-containing protein</fullName>
    </recommendedName>
</protein>
<dbReference type="SUPFAM" id="SSF56925">
    <property type="entry name" value="OMPA-like"/>
    <property type="match status" value="1"/>
</dbReference>
<feature type="chain" id="PRO_5032902372" description="Outer membrane protein beta-barrel domain-containing protein" evidence="2">
    <location>
        <begin position="22"/>
        <end position="273"/>
    </location>
</feature>
<dbReference type="InterPro" id="IPR011250">
    <property type="entry name" value="OMP/PagP_B-barrel"/>
</dbReference>
<evidence type="ECO:0000313" key="4">
    <source>
        <dbReference type="Proteomes" id="UP000463939"/>
    </source>
</evidence>
<dbReference type="AlphaFoldDB" id="A0A809RTN1"/>
<gene>
    <name evidence="3" type="ORF">SFSGTM_29590</name>
</gene>
<evidence type="ECO:0000256" key="1">
    <source>
        <dbReference type="ARBA" id="ARBA00004442"/>
    </source>
</evidence>
<feature type="signal peptide" evidence="2">
    <location>
        <begin position="1"/>
        <end position="21"/>
    </location>
</feature>
<organism evidence="3 4">
    <name type="scientific">Sulfuriferula nivalis</name>
    <dbReference type="NCBI Taxonomy" id="2675298"/>
    <lineage>
        <taxon>Bacteria</taxon>
        <taxon>Pseudomonadati</taxon>
        <taxon>Pseudomonadota</taxon>
        <taxon>Betaproteobacteria</taxon>
        <taxon>Nitrosomonadales</taxon>
        <taxon>Sulfuricellaceae</taxon>
        <taxon>Sulfuriferula</taxon>
    </lineage>
</organism>
<proteinExistence type="predicted"/>
<reference evidence="4" key="1">
    <citation type="submission" date="2019-11" db="EMBL/GenBank/DDBJ databases">
        <title>Isolation and characterization of a novel species in the genus Sulfuriferula.</title>
        <authorList>
            <person name="Mochizuki J."/>
            <person name="Kojima H."/>
            <person name="Fukui M."/>
        </authorList>
    </citation>
    <scope>NUCLEOTIDE SEQUENCE [LARGE SCALE GENOMIC DNA]</scope>
    <source>
        <strain evidence="4">SGTM</strain>
    </source>
</reference>
<evidence type="ECO:0008006" key="5">
    <source>
        <dbReference type="Google" id="ProtNLM"/>
    </source>
</evidence>
<name>A0A809RTN1_9PROT</name>
<dbReference type="KEGG" id="sniv:SFSGTM_29590"/>
<dbReference type="EMBL" id="AP021881">
    <property type="protein sequence ID" value="BBP02251.1"/>
    <property type="molecule type" value="Genomic_DNA"/>
</dbReference>
<keyword evidence="4" id="KW-1185">Reference proteome</keyword>